<accession>A0A0C2XJD2</accession>
<dbReference type="GO" id="GO:0000221">
    <property type="term" value="C:vacuolar proton-transporting V-type ATPase, V1 domain"/>
    <property type="evidence" value="ECO:0007669"/>
    <property type="project" value="UniProtKB-UniRule"/>
</dbReference>
<comment type="similarity">
    <text evidence="1 5">Belongs to the V-ATPase H subunit family.</text>
</comment>
<keyword evidence="8" id="KW-1185">Reference proteome</keyword>
<dbReference type="GO" id="GO:0046961">
    <property type="term" value="F:proton-transporting ATPase activity, rotational mechanism"/>
    <property type="evidence" value="ECO:0007669"/>
    <property type="project" value="UniProtKB-UniRule"/>
</dbReference>
<dbReference type="Proteomes" id="UP000054549">
    <property type="component" value="Unassembled WGS sequence"/>
</dbReference>
<evidence type="ECO:0000256" key="4">
    <source>
        <dbReference type="ARBA" id="ARBA00023065"/>
    </source>
</evidence>
<evidence type="ECO:0000256" key="1">
    <source>
        <dbReference type="ARBA" id="ARBA00008613"/>
    </source>
</evidence>
<dbReference type="InterPro" id="IPR011987">
    <property type="entry name" value="ATPase_V1-cplx_hsu_C"/>
</dbReference>
<dbReference type="Gene3D" id="1.25.10.10">
    <property type="entry name" value="Leucine-rich Repeat Variant"/>
    <property type="match status" value="1"/>
</dbReference>
<dbReference type="InterPro" id="IPR038497">
    <property type="entry name" value="ATPase_V1-cplx_hsu_C_sf"/>
</dbReference>
<comment type="function">
    <text evidence="5">Subunit of the V1 complex of vacuolar(H+)-ATPase (V-ATPase), a multisubunit enzyme composed of a peripheral complex (V1) that hydrolyzes ATP and a membrane integral complex (V0) that translocates protons. V-ATPase is responsible for acidifying and maintaining the pH of intracellular compartments.</text>
</comment>
<organism evidence="7 8">
    <name type="scientific">Amanita muscaria (strain Koide BX008)</name>
    <dbReference type="NCBI Taxonomy" id="946122"/>
    <lineage>
        <taxon>Eukaryota</taxon>
        <taxon>Fungi</taxon>
        <taxon>Dikarya</taxon>
        <taxon>Basidiomycota</taxon>
        <taxon>Agaricomycotina</taxon>
        <taxon>Agaricomycetes</taxon>
        <taxon>Agaricomycetidae</taxon>
        <taxon>Agaricales</taxon>
        <taxon>Pluteineae</taxon>
        <taxon>Amanitaceae</taxon>
        <taxon>Amanita</taxon>
    </lineage>
</organism>
<keyword evidence="4 5" id="KW-0406">Ion transport</keyword>
<evidence type="ECO:0000256" key="5">
    <source>
        <dbReference type="PIRNR" id="PIRNR032184"/>
    </source>
</evidence>
<sequence length="437" mass="49713">MSLTLVSTPYLDELSAKIRAKPVPWEGYHRADLVTSDELSLIKKVDKQPKARVENCLLTEGRTYALLYLRLLKNLQRIDTMQCLLVLVADALLDHDERILLFQQTSDSDLDLPYSPLFRALETQDEFVQLKAAQLLTVLLSTERKSIAQARLPAFLNTLAAFMEEGSPAKRDVAVQCLESLLTRPECRRMVWATPGIVKGFVDILNTNPGPQMSYQIAFCLWLLSFEQIIAEQINKKYDIVSLLVQVAQTAVKEKVIRAIIATFRNLVTKAPSENLPAMLVARLLPFVKNLCTRKLSDEDIFEDAQFLRDELNARFQSLTTFDEYKSELLSGHPSWTPVHESEDFWKENAVKLNDADYQLLRILLRLVNESNDPTILAVAVHDLGQYVKHYERGKKVISDLGSKARIMQLMSHENPDVAYRALLCVQQLVSQPWVNA</sequence>
<dbReference type="STRING" id="946122.A0A0C2XJD2"/>
<name>A0A0C2XJD2_AMAMK</name>
<evidence type="ECO:0000259" key="6">
    <source>
        <dbReference type="Pfam" id="PF11698"/>
    </source>
</evidence>
<comment type="subunit">
    <text evidence="5">V-ATPase is a heteromultimeric enzyme made up of two complexes: the ATP-hydrolytic V1 complex and the proton translocation V0 complex.</text>
</comment>
<dbReference type="OrthoDB" id="10263554at2759"/>
<evidence type="ECO:0000313" key="8">
    <source>
        <dbReference type="Proteomes" id="UP000054549"/>
    </source>
</evidence>
<evidence type="ECO:0000256" key="2">
    <source>
        <dbReference type="ARBA" id="ARBA00022448"/>
    </source>
</evidence>
<dbReference type="HOGENOM" id="CLU_025709_4_0_1"/>
<feature type="domain" description="ATPase V1 complex subunit H C-terminal" evidence="6">
    <location>
        <begin position="319"/>
        <end position="434"/>
    </location>
</feature>
<evidence type="ECO:0000313" key="7">
    <source>
        <dbReference type="EMBL" id="KIL69551.1"/>
    </source>
</evidence>
<dbReference type="AlphaFoldDB" id="A0A0C2XJD2"/>
<keyword evidence="2 5" id="KW-0813">Transport</keyword>
<protein>
    <recommendedName>
        <fullName evidence="5">V-type proton ATPase subunit H</fullName>
    </recommendedName>
</protein>
<dbReference type="FunCoup" id="A0A0C2XJD2">
    <property type="interactions" value="471"/>
</dbReference>
<dbReference type="Gene3D" id="1.25.40.150">
    <property type="entry name" value="V-type ATPase, subunit H, C-terminal domain"/>
    <property type="match status" value="1"/>
</dbReference>
<dbReference type="InterPro" id="IPR016024">
    <property type="entry name" value="ARM-type_fold"/>
</dbReference>
<dbReference type="InParanoid" id="A0A0C2XJD2"/>
<dbReference type="InterPro" id="IPR004908">
    <property type="entry name" value="ATPase_V1-cplx_hsu"/>
</dbReference>
<dbReference type="InterPro" id="IPR011989">
    <property type="entry name" value="ARM-like"/>
</dbReference>
<dbReference type="SUPFAM" id="SSF48371">
    <property type="entry name" value="ARM repeat"/>
    <property type="match status" value="1"/>
</dbReference>
<dbReference type="PANTHER" id="PTHR10698:SF0">
    <property type="entry name" value="V-TYPE PROTON ATPASE SUBUNIT H"/>
    <property type="match status" value="1"/>
</dbReference>
<proteinExistence type="inferred from homology"/>
<gene>
    <name evidence="7" type="ORF">M378DRAFT_97213</name>
</gene>
<dbReference type="PIRSF" id="PIRSF032184">
    <property type="entry name" value="ATPase_V1_H"/>
    <property type="match status" value="1"/>
</dbReference>
<evidence type="ECO:0000256" key="3">
    <source>
        <dbReference type="ARBA" id="ARBA00022781"/>
    </source>
</evidence>
<dbReference type="Pfam" id="PF03224">
    <property type="entry name" value="V-ATPase_H_N"/>
    <property type="match status" value="1"/>
</dbReference>
<reference evidence="7 8" key="1">
    <citation type="submission" date="2014-04" db="EMBL/GenBank/DDBJ databases">
        <title>Evolutionary Origins and Diversification of the Mycorrhizal Mutualists.</title>
        <authorList>
            <consortium name="DOE Joint Genome Institute"/>
            <consortium name="Mycorrhizal Genomics Consortium"/>
            <person name="Kohler A."/>
            <person name="Kuo A."/>
            <person name="Nagy L.G."/>
            <person name="Floudas D."/>
            <person name="Copeland A."/>
            <person name="Barry K.W."/>
            <person name="Cichocki N."/>
            <person name="Veneault-Fourrey C."/>
            <person name="LaButti K."/>
            <person name="Lindquist E.A."/>
            <person name="Lipzen A."/>
            <person name="Lundell T."/>
            <person name="Morin E."/>
            <person name="Murat C."/>
            <person name="Riley R."/>
            <person name="Ohm R."/>
            <person name="Sun H."/>
            <person name="Tunlid A."/>
            <person name="Henrissat B."/>
            <person name="Grigoriev I.V."/>
            <person name="Hibbett D.S."/>
            <person name="Martin F."/>
        </authorList>
    </citation>
    <scope>NUCLEOTIDE SEQUENCE [LARGE SCALE GENOMIC DNA]</scope>
    <source>
        <strain evidence="7 8">Koide BX008</strain>
    </source>
</reference>
<dbReference type="Pfam" id="PF11698">
    <property type="entry name" value="V-ATPase_H_C"/>
    <property type="match status" value="1"/>
</dbReference>
<dbReference type="PANTHER" id="PTHR10698">
    <property type="entry name" value="V-TYPE PROTON ATPASE SUBUNIT H"/>
    <property type="match status" value="1"/>
</dbReference>
<dbReference type="EMBL" id="KN818225">
    <property type="protein sequence ID" value="KIL69551.1"/>
    <property type="molecule type" value="Genomic_DNA"/>
</dbReference>
<dbReference type="GO" id="GO:0000329">
    <property type="term" value="C:fungal-type vacuole membrane"/>
    <property type="evidence" value="ECO:0007669"/>
    <property type="project" value="TreeGrafter"/>
</dbReference>
<keyword evidence="3 5" id="KW-0375">Hydrogen ion transport</keyword>